<gene>
    <name evidence="3" type="primary">glmS_1</name>
    <name evidence="3" type="ORF">BN997_00758</name>
</gene>
<keyword evidence="1" id="KW-0677">Repeat</keyword>
<keyword evidence="3" id="KW-0032">Aminotransferase</keyword>
<dbReference type="SUPFAM" id="SSF53697">
    <property type="entry name" value="SIS domain"/>
    <property type="match status" value="1"/>
</dbReference>
<feature type="domain" description="SIS" evidence="2">
    <location>
        <begin position="31"/>
        <end position="172"/>
    </location>
</feature>
<evidence type="ECO:0000313" key="4">
    <source>
        <dbReference type="Proteomes" id="UP000040453"/>
    </source>
</evidence>
<dbReference type="STRING" id="545501.BN997_00758"/>
<protein>
    <submittedName>
        <fullName evidence="3">Glutamine--fructose-6-phosphate aminotransferase [isomerizing]</fullName>
    </submittedName>
</protein>
<dbReference type="InterPro" id="IPR035466">
    <property type="entry name" value="GlmS/AgaS_SIS"/>
</dbReference>
<dbReference type="GO" id="GO:0097367">
    <property type="term" value="F:carbohydrate derivative binding"/>
    <property type="evidence" value="ECO:0007669"/>
    <property type="project" value="InterPro"/>
</dbReference>
<dbReference type="InterPro" id="IPR001347">
    <property type="entry name" value="SIS_dom"/>
</dbReference>
<keyword evidence="3" id="KW-0808">Transferase</keyword>
<dbReference type="Gene3D" id="3.40.50.10490">
    <property type="entry name" value="Glucose-6-phosphate isomerase like protein, domain 1"/>
    <property type="match status" value="2"/>
</dbReference>
<organism evidence="3 4">
    <name type="scientific">Oceanobacillus oncorhynchi</name>
    <dbReference type="NCBI Taxonomy" id="545501"/>
    <lineage>
        <taxon>Bacteria</taxon>
        <taxon>Bacillati</taxon>
        <taxon>Bacillota</taxon>
        <taxon>Bacilli</taxon>
        <taxon>Bacillales</taxon>
        <taxon>Bacillaceae</taxon>
        <taxon>Oceanobacillus</taxon>
    </lineage>
</organism>
<evidence type="ECO:0000313" key="3">
    <source>
        <dbReference type="EMBL" id="CEI80945.1"/>
    </source>
</evidence>
<keyword evidence="4" id="KW-1185">Reference proteome</keyword>
<dbReference type="Proteomes" id="UP000040453">
    <property type="component" value="Unassembled WGS sequence"/>
</dbReference>
<dbReference type="AlphaFoldDB" id="A0A0A1M6N5"/>
<dbReference type="GO" id="GO:0004360">
    <property type="term" value="F:glutamine-fructose-6-phosphate transaminase (isomerizing) activity"/>
    <property type="evidence" value="ECO:0007669"/>
    <property type="project" value="TreeGrafter"/>
</dbReference>
<dbReference type="PROSITE" id="PS51464">
    <property type="entry name" value="SIS"/>
    <property type="match status" value="2"/>
</dbReference>
<dbReference type="InterPro" id="IPR046348">
    <property type="entry name" value="SIS_dom_sf"/>
</dbReference>
<dbReference type="GO" id="GO:0006047">
    <property type="term" value="P:UDP-N-acetylglucosamine metabolic process"/>
    <property type="evidence" value="ECO:0007669"/>
    <property type="project" value="TreeGrafter"/>
</dbReference>
<accession>A0A0A1M6N5</accession>
<dbReference type="PANTHER" id="PTHR10937">
    <property type="entry name" value="GLUCOSAMINE--FRUCTOSE-6-PHOSPHATE AMINOTRANSFERASE, ISOMERIZING"/>
    <property type="match status" value="1"/>
</dbReference>
<dbReference type="Pfam" id="PF01380">
    <property type="entry name" value="SIS"/>
    <property type="match status" value="2"/>
</dbReference>
<dbReference type="CDD" id="cd05009">
    <property type="entry name" value="SIS_GlmS_GlmD_2"/>
    <property type="match status" value="1"/>
</dbReference>
<dbReference type="InterPro" id="IPR035490">
    <property type="entry name" value="GlmS/FrlB_SIS"/>
</dbReference>
<dbReference type="OrthoDB" id="5150296at2"/>
<dbReference type="GO" id="GO:0006002">
    <property type="term" value="P:fructose 6-phosphate metabolic process"/>
    <property type="evidence" value="ECO:0007669"/>
    <property type="project" value="TreeGrafter"/>
</dbReference>
<dbReference type="EMBL" id="CDGG01000001">
    <property type="protein sequence ID" value="CEI80945.1"/>
    <property type="molecule type" value="Genomic_DNA"/>
</dbReference>
<sequence>MTVNLMHQYILEEKEVLLHLLENRKKIVGSVIPSVNNEVRNVYIIGSGTSYHAALAAKPLIEEVTNWEVHPTYPTHFMQEKISDSKNNLVLGISQGGSSLSTINGIKRAQKMNIPTVGISEYKDSNLADISDYYLPIEVGDQEKAGAKTKGYVASILTLMLFSLEFSEYNQLLSDEKYNNYLARMKKTFEKLDEIVDASEEWVYHIKDDLTNAREIMVIGYGSHYATVLEGALKLLETVRVPVIGYEMEEYMHGVYNCVSEDSNFIFLASQHENRERLLALEEFLSKVTNHCYLIGSEKTNASPKDLIISRDEDSIFSVFEYIIPLQLLSAVLANEKGIDPAVSKFQNFHQLMKSKS</sequence>
<evidence type="ECO:0000256" key="1">
    <source>
        <dbReference type="ARBA" id="ARBA00022737"/>
    </source>
</evidence>
<dbReference type="CDD" id="cd05008">
    <property type="entry name" value="SIS_GlmS_GlmD_1"/>
    <property type="match status" value="1"/>
</dbReference>
<reference evidence="3 4" key="1">
    <citation type="submission" date="2014-11" db="EMBL/GenBank/DDBJ databases">
        <authorList>
            <person name="Urmite Genomes Urmite Genomes"/>
        </authorList>
    </citation>
    <scope>NUCLEOTIDE SEQUENCE [LARGE SCALE GENOMIC DNA]</scope>
    <source>
        <strain evidence="3 4">Oc5</strain>
    </source>
</reference>
<proteinExistence type="predicted"/>
<feature type="domain" description="SIS" evidence="2">
    <location>
        <begin position="206"/>
        <end position="344"/>
    </location>
</feature>
<dbReference type="GO" id="GO:0006487">
    <property type="term" value="P:protein N-linked glycosylation"/>
    <property type="evidence" value="ECO:0007669"/>
    <property type="project" value="TreeGrafter"/>
</dbReference>
<evidence type="ECO:0000259" key="2">
    <source>
        <dbReference type="PROSITE" id="PS51464"/>
    </source>
</evidence>
<dbReference type="RefSeq" id="WP_042529749.1">
    <property type="nucleotide sequence ID" value="NZ_CDGG01000001.1"/>
</dbReference>
<dbReference type="PANTHER" id="PTHR10937:SF17">
    <property type="entry name" value="GLUCOSAMINE-FRUCTOSE-6-PHOSPHATE AMINOTRANSFERASE"/>
    <property type="match status" value="1"/>
</dbReference>
<name>A0A0A1M6N5_9BACI</name>